<accession>A0AAN8EMK1</accession>
<proteinExistence type="predicted"/>
<keyword evidence="3" id="KW-1185">Reference proteome</keyword>
<evidence type="ECO:0000256" key="1">
    <source>
        <dbReference type="SAM" id="MobiDB-lite"/>
    </source>
</evidence>
<name>A0AAN8EMK1_9EURO</name>
<comment type="caution">
    <text evidence="2">The sequence shown here is derived from an EMBL/GenBank/DDBJ whole genome shotgun (WGS) entry which is preliminary data.</text>
</comment>
<sequence length="231" mass="24873">MASTPQPGPTPEAAARTTNDSPGHDPQTIGTAGPGSNQAPDDPQLQPARSQDPESQGLPANANAVWIVTERWFDRYSPGHAPGAFQIVGVFTTLKDANSAAQKSATRVTNEVRGSLDFPESGTTVTGNYGRICIPLGNPESNGPLCLISVERHTLVQEFQQGAWREVLAVPLIELTEDGGRLPLSYPLRMPDYEANKYLRRFTRKVIGEEPVASDPGWESDGTAVNDQQDP</sequence>
<evidence type="ECO:0000313" key="3">
    <source>
        <dbReference type="Proteomes" id="UP001316803"/>
    </source>
</evidence>
<reference evidence="2 3" key="1">
    <citation type="submission" date="2022-12" db="EMBL/GenBank/DDBJ databases">
        <title>Genomic features and morphological characterization of a novel Knufia sp. strain isolated from spacecraft assembly facility.</title>
        <authorList>
            <person name="Teixeira M."/>
            <person name="Chander A.M."/>
            <person name="Stajich J.E."/>
            <person name="Venkateswaran K."/>
        </authorList>
    </citation>
    <scope>NUCLEOTIDE SEQUENCE [LARGE SCALE GENOMIC DNA]</scope>
    <source>
        <strain evidence="2 3">FJI-L2-BK-P2</strain>
    </source>
</reference>
<gene>
    <name evidence="2" type="ORF">OHC33_008831</name>
</gene>
<feature type="region of interest" description="Disordered" evidence="1">
    <location>
        <begin position="210"/>
        <end position="231"/>
    </location>
</feature>
<feature type="compositionally biased region" description="Pro residues" evidence="1">
    <location>
        <begin position="1"/>
        <end position="10"/>
    </location>
</feature>
<feature type="compositionally biased region" description="Polar residues" evidence="1">
    <location>
        <begin position="28"/>
        <end position="39"/>
    </location>
</feature>
<protein>
    <submittedName>
        <fullName evidence="2">Uncharacterized protein</fullName>
    </submittedName>
</protein>
<dbReference type="Proteomes" id="UP001316803">
    <property type="component" value="Unassembled WGS sequence"/>
</dbReference>
<feature type="region of interest" description="Disordered" evidence="1">
    <location>
        <begin position="1"/>
        <end position="60"/>
    </location>
</feature>
<evidence type="ECO:0000313" key="2">
    <source>
        <dbReference type="EMBL" id="KAK5950116.1"/>
    </source>
</evidence>
<dbReference type="AlphaFoldDB" id="A0AAN8EMK1"/>
<dbReference type="EMBL" id="JAKLMC020000029">
    <property type="protein sequence ID" value="KAK5950116.1"/>
    <property type="molecule type" value="Genomic_DNA"/>
</dbReference>
<organism evidence="2 3">
    <name type="scientific">Knufia fluminis</name>
    <dbReference type="NCBI Taxonomy" id="191047"/>
    <lineage>
        <taxon>Eukaryota</taxon>
        <taxon>Fungi</taxon>
        <taxon>Dikarya</taxon>
        <taxon>Ascomycota</taxon>
        <taxon>Pezizomycotina</taxon>
        <taxon>Eurotiomycetes</taxon>
        <taxon>Chaetothyriomycetidae</taxon>
        <taxon>Chaetothyriales</taxon>
        <taxon>Trichomeriaceae</taxon>
        <taxon>Knufia</taxon>
    </lineage>
</organism>